<comment type="caution">
    <text evidence="3">The sequence shown here is derived from an EMBL/GenBank/DDBJ whole genome shotgun (WGS) entry which is preliminary data.</text>
</comment>
<evidence type="ECO:0000313" key="3">
    <source>
        <dbReference type="EMBL" id="RIX28084.1"/>
    </source>
</evidence>
<gene>
    <name evidence="3" type="ORF">D1781_11395</name>
</gene>
<protein>
    <submittedName>
        <fullName evidence="3">Glutamine amidotransferase</fullName>
    </submittedName>
</protein>
<dbReference type="SUPFAM" id="SSF52317">
    <property type="entry name" value="Class I glutamine amidotransferase-like"/>
    <property type="match status" value="1"/>
</dbReference>
<keyword evidence="4" id="KW-1185">Reference proteome</keyword>
<dbReference type="InterPro" id="IPR029062">
    <property type="entry name" value="Class_I_gatase-like"/>
</dbReference>
<dbReference type="AlphaFoldDB" id="A0A3A1U542"/>
<accession>A0A3A1U542</accession>
<dbReference type="Proteomes" id="UP000265742">
    <property type="component" value="Unassembled WGS sequence"/>
</dbReference>
<dbReference type="PROSITE" id="PS51274">
    <property type="entry name" value="GATASE_COBBQ"/>
    <property type="match status" value="1"/>
</dbReference>
<dbReference type="OrthoDB" id="9782045at2"/>
<evidence type="ECO:0000256" key="1">
    <source>
        <dbReference type="ARBA" id="ARBA00022962"/>
    </source>
</evidence>
<name>A0A3A1U542_9MICO</name>
<organism evidence="3 4">
    <name type="scientific">Amnibacterium setariae</name>
    <dbReference type="NCBI Taxonomy" id="2306585"/>
    <lineage>
        <taxon>Bacteria</taxon>
        <taxon>Bacillati</taxon>
        <taxon>Actinomycetota</taxon>
        <taxon>Actinomycetes</taxon>
        <taxon>Micrococcales</taxon>
        <taxon>Microbacteriaceae</taxon>
        <taxon>Amnibacterium</taxon>
    </lineage>
</organism>
<dbReference type="GO" id="GO:0016740">
    <property type="term" value="F:transferase activity"/>
    <property type="evidence" value="ECO:0007669"/>
    <property type="project" value="UniProtKB-KW"/>
</dbReference>
<feature type="domain" description="CobB/CobQ-like glutamine amidotransferase" evidence="2">
    <location>
        <begin position="59"/>
        <end position="200"/>
    </location>
</feature>
<keyword evidence="3" id="KW-0808">Transferase</keyword>
<dbReference type="Pfam" id="PF07685">
    <property type="entry name" value="GATase_3"/>
    <property type="match status" value="1"/>
</dbReference>
<dbReference type="InterPro" id="IPR011698">
    <property type="entry name" value="GATase_3"/>
</dbReference>
<reference evidence="4" key="1">
    <citation type="submission" date="2018-09" db="EMBL/GenBank/DDBJ databases">
        <authorList>
            <person name="Kim I."/>
        </authorList>
    </citation>
    <scope>NUCLEOTIDE SEQUENCE [LARGE SCALE GENOMIC DNA]</scope>
    <source>
        <strain evidence="4">DD4a</strain>
    </source>
</reference>
<keyword evidence="1 3" id="KW-0315">Glutamine amidotransferase</keyword>
<dbReference type="RefSeq" id="WP_119482394.1">
    <property type="nucleotide sequence ID" value="NZ_QXTG01000002.1"/>
</dbReference>
<sequence length="241" mass="24217">MTPSTTSGPRGVLALFPELTDVNGDAQNALVLARRAGWAGHLDVAVERLAAGEAPTSTPIAVVLGSTTDPVLPRLLEALREVQDDLEGWIEDGVPVLAVGTGLEALSRGIVLPEGRLDGLGLVPAVAEPLPSRAAGDLVVRAAEGDLVGYENHSRGLVLDAGVEALGAVWRGIGDGRGADGVRHGSIVGTRMHGPVLAKNPALADAILAGALGGTVSVRGETAAAADAAAARIRTALLASA</sequence>
<evidence type="ECO:0000313" key="4">
    <source>
        <dbReference type="Proteomes" id="UP000265742"/>
    </source>
</evidence>
<dbReference type="EMBL" id="QXTG01000002">
    <property type="protein sequence ID" value="RIX28084.1"/>
    <property type="molecule type" value="Genomic_DNA"/>
</dbReference>
<evidence type="ECO:0000259" key="2">
    <source>
        <dbReference type="Pfam" id="PF07685"/>
    </source>
</evidence>
<proteinExistence type="predicted"/>